<dbReference type="EMBL" id="CT868065">
    <property type="protein sequence ID" value="CAK69216.1"/>
    <property type="molecule type" value="Genomic_DNA"/>
</dbReference>
<evidence type="ECO:0000256" key="7">
    <source>
        <dbReference type="ARBA" id="ARBA00022840"/>
    </source>
</evidence>
<protein>
    <recommendedName>
        <fullName evidence="3">tRNA dimethylallyltransferase</fullName>
        <ecNumber evidence="3">2.5.1.75</ecNumber>
    </recommendedName>
</protein>
<dbReference type="EMBL" id="CR932263">
    <property type="protein sequence ID" value="CAI39089.1"/>
    <property type="molecule type" value="Genomic_DNA"/>
</dbReference>
<evidence type="ECO:0000256" key="6">
    <source>
        <dbReference type="ARBA" id="ARBA00022741"/>
    </source>
</evidence>
<dbReference type="FunCoup" id="Q3SE36">
    <property type="interactions" value="817"/>
</dbReference>
<dbReference type="Proteomes" id="UP000000600">
    <property type="component" value="Unassembled WGS sequence"/>
</dbReference>
<dbReference type="AlphaFoldDB" id="Q3SE36"/>
<dbReference type="SUPFAM" id="SSF57667">
    <property type="entry name" value="beta-beta-alpha zinc fingers"/>
    <property type="match status" value="1"/>
</dbReference>
<evidence type="ECO:0000313" key="13">
    <source>
        <dbReference type="EMBL" id="CAK69216.1"/>
    </source>
</evidence>
<dbReference type="NCBIfam" id="TIGR00174">
    <property type="entry name" value="miaA"/>
    <property type="match status" value="1"/>
</dbReference>
<feature type="domain" description="C2H2-type" evidence="11">
    <location>
        <begin position="388"/>
        <end position="410"/>
    </location>
</feature>
<sequence length="428" mass="50534">MNNNGFIVYIIGTKAAGKKNLSLNLGLNNYEIISCDSMQVYKDADIMTAKATAIEQTIKKHHGIDLLDLEYEGFNRKQWRDMTINKIEEIQSKGQIPVLVGGTHYYIESILFNQGEETQLLYEDKIQLNGKEPFEYLKEIDPLAVEKFHPKDSRRILNSIKYFQNTGLLPSQQIDHHQDQFKLRSYNFLILWPKWKKHEDLKIKVAERINEMLDQGGTEEILRIFKRLENKQNKMGVLHSIGYQQFQKVYQYYKEQGFQYPNVDLKFKELLKEGAENLINDTVLYTKKQIQWIKNRILGNSKIDIIANRLFLLEFESAQTLNEQVILPAQKIYNLFCQLFQVDKLGDDQFQISQQNLENIKLLTPEMITKYNQTQQLKSRTNWKKQECEICNKLMNGPFEIEQHFKSRTHNINVLKDEQLQKKKQKID</sequence>
<dbReference type="GO" id="GO:0005524">
    <property type="term" value="F:ATP binding"/>
    <property type="evidence" value="ECO:0007669"/>
    <property type="project" value="UniProtKB-KW"/>
</dbReference>
<dbReference type="GO" id="GO:0006400">
    <property type="term" value="P:tRNA modification"/>
    <property type="evidence" value="ECO:0000318"/>
    <property type="project" value="GO_Central"/>
</dbReference>
<dbReference type="InterPro" id="IPR013087">
    <property type="entry name" value="Znf_C2H2_type"/>
</dbReference>
<dbReference type="FunFam" id="1.10.20.140:FF:000021">
    <property type="match status" value="1"/>
</dbReference>
<comment type="similarity">
    <text evidence="2 10">Belongs to the IPP transferase family.</text>
</comment>
<dbReference type="InterPro" id="IPR036236">
    <property type="entry name" value="Znf_C2H2_sf"/>
</dbReference>
<dbReference type="OrthoDB" id="775260at2759"/>
<accession>Q3SE36</accession>
<organism evidence="12">
    <name type="scientific">Paramecium tetraurelia</name>
    <dbReference type="NCBI Taxonomy" id="5888"/>
    <lineage>
        <taxon>Eukaryota</taxon>
        <taxon>Sar</taxon>
        <taxon>Alveolata</taxon>
        <taxon>Ciliophora</taxon>
        <taxon>Intramacronucleata</taxon>
        <taxon>Oligohymenophorea</taxon>
        <taxon>Peniculida</taxon>
        <taxon>Parameciidae</taxon>
        <taxon>Paramecium</taxon>
    </lineage>
</organism>
<dbReference type="SUPFAM" id="SSF52540">
    <property type="entry name" value="P-loop containing nucleoside triphosphate hydrolases"/>
    <property type="match status" value="1"/>
</dbReference>
<evidence type="ECO:0000256" key="8">
    <source>
        <dbReference type="ARBA" id="ARBA00022842"/>
    </source>
</evidence>
<reference evidence="12" key="2">
    <citation type="submission" date="2005-09" db="EMBL/GenBank/DDBJ databases">
        <title>RNA metabolism genes in Paramecium.</title>
        <authorList>
            <person name="Meyer E."/>
        </authorList>
    </citation>
    <scope>NUCLEOTIDE SEQUENCE</scope>
    <source>
        <strain evidence="12">D4-2</strain>
    </source>
</reference>
<dbReference type="KEGG" id="ptm:GSPATT00037654001"/>
<evidence type="ECO:0000259" key="11">
    <source>
        <dbReference type="PROSITE" id="PS00028"/>
    </source>
</evidence>
<dbReference type="InterPro" id="IPR027417">
    <property type="entry name" value="P-loop_NTPase"/>
</dbReference>
<keyword evidence="14" id="KW-1185">Reference proteome</keyword>
<evidence type="ECO:0000256" key="5">
    <source>
        <dbReference type="ARBA" id="ARBA00022694"/>
    </source>
</evidence>
<dbReference type="RefSeq" id="XP_001436613.1">
    <property type="nucleotide sequence ID" value="XM_001436576.1"/>
</dbReference>
<reference evidence="12" key="1">
    <citation type="submission" date="2005-01" db="EMBL/GenBank/DDBJ databases">
        <authorList>
            <person name="Genoscope"/>
        </authorList>
    </citation>
    <scope>NUCLEOTIDE SEQUENCE</scope>
    <source>
        <strain evidence="12">D4-2</strain>
    </source>
</reference>
<dbReference type="eggNOG" id="KOG1384">
    <property type="taxonomic scope" value="Eukaryota"/>
</dbReference>
<dbReference type="OMA" id="WGLHLKS"/>
<keyword evidence="6 10" id="KW-0547">Nucleotide-binding</keyword>
<dbReference type="Pfam" id="PF01715">
    <property type="entry name" value="IPPT"/>
    <property type="match status" value="1"/>
</dbReference>
<dbReference type="PANTHER" id="PTHR11088:SF60">
    <property type="entry name" value="TRNA DIMETHYLALLYLTRANSFERASE"/>
    <property type="match status" value="1"/>
</dbReference>
<dbReference type="GeneID" id="5022398"/>
<dbReference type="Gene3D" id="1.10.20.140">
    <property type="match status" value="1"/>
</dbReference>
<evidence type="ECO:0000256" key="10">
    <source>
        <dbReference type="RuleBase" id="RU003785"/>
    </source>
</evidence>
<dbReference type="HOGENOM" id="CLU_032616_2_3_1"/>
<evidence type="ECO:0000256" key="3">
    <source>
        <dbReference type="ARBA" id="ARBA00012665"/>
    </source>
</evidence>
<evidence type="ECO:0000256" key="2">
    <source>
        <dbReference type="ARBA" id="ARBA00005842"/>
    </source>
</evidence>
<dbReference type="Gene3D" id="3.30.160.60">
    <property type="entry name" value="Classic Zinc Finger"/>
    <property type="match status" value="1"/>
</dbReference>
<evidence type="ECO:0000313" key="14">
    <source>
        <dbReference type="Proteomes" id="UP000000600"/>
    </source>
</evidence>
<reference evidence="13" key="4">
    <citation type="submission" date="2006-03" db="EMBL/GenBank/DDBJ databases">
        <authorList>
            <consortium name="Genoscope"/>
        </authorList>
    </citation>
    <scope>NUCLEOTIDE SEQUENCE</scope>
    <source>
        <strain evidence="13">Stock d4-2</strain>
    </source>
</reference>
<comment type="cofactor">
    <cofactor evidence="1">
        <name>Mg(2+)</name>
        <dbReference type="ChEBI" id="CHEBI:18420"/>
    </cofactor>
</comment>
<evidence type="ECO:0000256" key="4">
    <source>
        <dbReference type="ARBA" id="ARBA00022679"/>
    </source>
</evidence>
<evidence type="ECO:0000256" key="9">
    <source>
        <dbReference type="ARBA" id="ARBA00049563"/>
    </source>
</evidence>
<dbReference type="Gene3D" id="3.40.50.300">
    <property type="entry name" value="P-loop containing nucleotide triphosphate hydrolases"/>
    <property type="match status" value="1"/>
</dbReference>
<dbReference type="HAMAP" id="MF_00185">
    <property type="entry name" value="IPP_trans"/>
    <property type="match status" value="1"/>
</dbReference>
<keyword evidence="5" id="KW-0819">tRNA processing</keyword>
<gene>
    <name evidence="12" type="primary">IPPT2</name>
    <name evidence="13" type="ORF">GSPATT00037654001</name>
</gene>
<dbReference type="InterPro" id="IPR039657">
    <property type="entry name" value="Dimethylallyltransferase"/>
</dbReference>
<dbReference type="PANTHER" id="PTHR11088">
    <property type="entry name" value="TRNA DIMETHYLALLYLTRANSFERASE"/>
    <property type="match status" value="1"/>
</dbReference>
<dbReference type="GO" id="GO:0052381">
    <property type="term" value="F:tRNA dimethylallyltransferase activity"/>
    <property type="evidence" value="ECO:0000318"/>
    <property type="project" value="GO_Central"/>
</dbReference>
<name>Q3SE36_PARTE</name>
<dbReference type="Pfam" id="PF12874">
    <property type="entry name" value="zf-met"/>
    <property type="match status" value="1"/>
</dbReference>
<comment type="catalytic activity">
    <reaction evidence="9">
        <text>adenosine(37) in tRNA + dimethylallyl diphosphate = N(6)-dimethylallyladenosine(37) in tRNA + diphosphate</text>
        <dbReference type="Rhea" id="RHEA:26482"/>
        <dbReference type="Rhea" id="RHEA-COMP:10162"/>
        <dbReference type="Rhea" id="RHEA-COMP:10375"/>
        <dbReference type="ChEBI" id="CHEBI:33019"/>
        <dbReference type="ChEBI" id="CHEBI:57623"/>
        <dbReference type="ChEBI" id="CHEBI:74411"/>
        <dbReference type="ChEBI" id="CHEBI:74415"/>
        <dbReference type="EC" id="2.5.1.75"/>
    </reaction>
</comment>
<keyword evidence="8" id="KW-0460">Magnesium</keyword>
<evidence type="ECO:0000256" key="1">
    <source>
        <dbReference type="ARBA" id="ARBA00001946"/>
    </source>
</evidence>
<dbReference type="STRING" id="5888.Q3SE36"/>
<reference evidence="13 14" key="3">
    <citation type="journal article" date="2006" name="Nature">
        <title>Global trends of whole-genome duplications revealed by the ciliate Paramecium tetraurelia.</title>
        <authorList>
            <consortium name="Genoscope"/>
            <person name="Aury J.-M."/>
            <person name="Jaillon O."/>
            <person name="Duret L."/>
            <person name="Noel B."/>
            <person name="Jubin C."/>
            <person name="Porcel B.M."/>
            <person name="Segurens B."/>
            <person name="Daubin V."/>
            <person name="Anthouard V."/>
            <person name="Aiach N."/>
            <person name="Arnaiz O."/>
            <person name="Billaut A."/>
            <person name="Beisson J."/>
            <person name="Blanc I."/>
            <person name="Bouhouche K."/>
            <person name="Camara F."/>
            <person name="Duharcourt S."/>
            <person name="Guigo R."/>
            <person name="Gogendeau D."/>
            <person name="Katinka M."/>
            <person name="Keller A.-M."/>
            <person name="Kissmehl R."/>
            <person name="Klotz C."/>
            <person name="Koll F."/>
            <person name="Le Moue A."/>
            <person name="Lepere C."/>
            <person name="Malinsky S."/>
            <person name="Nowacki M."/>
            <person name="Nowak J.K."/>
            <person name="Plattner H."/>
            <person name="Poulain J."/>
            <person name="Ruiz F."/>
            <person name="Serrano V."/>
            <person name="Zagulski M."/>
            <person name="Dessen P."/>
            <person name="Betermier M."/>
            <person name="Weissenbach J."/>
            <person name="Scarpelli C."/>
            <person name="Schachter V."/>
            <person name="Sperling L."/>
            <person name="Meyer E."/>
            <person name="Cohen J."/>
            <person name="Wincker P."/>
        </authorList>
    </citation>
    <scope>NUCLEOTIDE SEQUENCE [LARGE SCALE GENOMIC DNA]</scope>
    <source>
        <strain evidence="13 14">Stock d4-2</strain>
    </source>
</reference>
<dbReference type="InParanoid" id="Q3SE36"/>
<dbReference type="InterPro" id="IPR018022">
    <property type="entry name" value="IPT"/>
</dbReference>
<proteinExistence type="inferred from homology"/>
<evidence type="ECO:0000313" key="12">
    <source>
        <dbReference type="EMBL" id="CAI39089.1"/>
    </source>
</evidence>
<keyword evidence="4 10" id="KW-0808">Transferase</keyword>
<keyword evidence="7 10" id="KW-0067">ATP-binding</keyword>
<dbReference type="EC" id="2.5.1.75" evidence="3"/>
<dbReference type="PROSITE" id="PS00028">
    <property type="entry name" value="ZINC_FINGER_C2H2_1"/>
    <property type="match status" value="1"/>
</dbReference>